<evidence type="ECO:0000256" key="8">
    <source>
        <dbReference type="NCBIfam" id="TIGR00152"/>
    </source>
</evidence>
<dbReference type="EC" id="2.7.1.24" evidence="7 8"/>
<evidence type="ECO:0000256" key="5">
    <source>
        <dbReference type="ARBA" id="ARBA00022840"/>
    </source>
</evidence>
<keyword evidence="6 7" id="KW-0173">Coenzyme A biosynthesis</keyword>
<keyword evidence="7 9" id="KW-0808">Transferase</keyword>
<dbReference type="UniPathway" id="UPA00241">
    <property type="reaction ID" value="UER00356"/>
</dbReference>
<dbReference type="SUPFAM" id="SSF81301">
    <property type="entry name" value="Nucleotidyltransferase"/>
    <property type="match status" value="1"/>
</dbReference>
<comment type="similarity">
    <text evidence="7">Belongs to the CoaE family.</text>
</comment>
<evidence type="ECO:0000256" key="1">
    <source>
        <dbReference type="ARBA" id="ARBA00008826"/>
    </source>
</evidence>
<evidence type="ECO:0000256" key="6">
    <source>
        <dbReference type="ARBA" id="ARBA00022993"/>
    </source>
</evidence>
<comment type="caution">
    <text evidence="9">The sequence shown here is derived from an EMBL/GenBank/DDBJ whole genome shotgun (WGS) entry which is preliminary data.</text>
</comment>
<dbReference type="HAMAP" id="MF_00376">
    <property type="entry name" value="Dephospho_CoA_kinase"/>
    <property type="match status" value="1"/>
</dbReference>
<dbReference type="NCBIfam" id="TIGR00152">
    <property type="entry name" value="dephospho-CoA kinase"/>
    <property type="match status" value="1"/>
</dbReference>
<dbReference type="GO" id="GO:0005737">
    <property type="term" value="C:cytoplasm"/>
    <property type="evidence" value="ECO:0007669"/>
    <property type="project" value="UniProtKB-SubCell"/>
</dbReference>
<evidence type="ECO:0000313" key="10">
    <source>
        <dbReference type="Proteomes" id="UP000466307"/>
    </source>
</evidence>
<dbReference type="NCBIfam" id="NF002879">
    <property type="entry name" value="PRK03333.1"/>
    <property type="match status" value="1"/>
</dbReference>
<comment type="pathway">
    <text evidence="7">Cofactor biosynthesis; coenzyme A biosynthesis; CoA from (R)-pantothenate: step 5/5.</text>
</comment>
<keyword evidence="4 7" id="KW-0547">Nucleotide-binding</keyword>
<accession>A0A7K3LSX8</accession>
<comment type="function">
    <text evidence="7">Catalyzes the phosphorylation of the 3'-hydroxyl group of dephosphocoenzyme A to form coenzyme A.</text>
</comment>
<feature type="binding site" evidence="7">
    <location>
        <begin position="11"/>
        <end position="16"/>
    </location>
    <ligand>
        <name>ATP</name>
        <dbReference type="ChEBI" id="CHEBI:30616"/>
    </ligand>
</feature>
<dbReference type="Gene3D" id="3.30.460.10">
    <property type="entry name" value="Beta Polymerase, domain 2"/>
    <property type="match status" value="1"/>
</dbReference>
<comment type="similarity">
    <text evidence="1">In the N-terminal section; belongs to the CoaE family.</text>
</comment>
<dbReference type="CDD" id="cd02022">
    <property type="entry name" value="DPCK"/>
    <property type="match status" value="1"/>
</dbReference>
<reference evidence="9 10" key="1">
    <citation type="submission" date="2020-01" db="EMBL/GenBank/DDBJ databases">
        <title>Investigation of new actinobacteria for the biodesulphurisation of diesel fuel.</title>
        <authorList>
            <person name="Athi Narayanan S.M."/>
        </authorList>
    </citation>
    <scope>NUCLEOTIDE SEQUENCE [LARGE SCALE GENOMIC DNA]</scope>
    <source>
        <strain evidence="9 10">213E</strain>
    </source>
</reference>
<dbReference type="GO" id="GO:0004140">
    <property type="term" value="F:dephospho-CoA kinase activity"/>
    <property type="evidence" value="ECO:0007669"/>
    <property type="project" value="UniProtKB-UniRule"/>
</dbReference>
<dbReference type="PANTHER" id="PTHR10695">
    <property type="entry name" value="DEPHOSPHO-COA KINASE-RELATED"/>
    <property type="match status" value="1"/>
</dbReference>
<dbReference type="Proteomes" id="UP000466307">
    <property type="component" value="Unassembled WGS sequence"/>
</dbReference>
<keyword evidence="10" id="KW-1185">Reference proteome</keyword>
<dbReference type="GO" id="GO:0005524">
    <property type="term" value="F:ATP binding"/>
    <property type="evidence" value="ECO:0007669"/>
    <property type="project" value="UniProtKB-UniRule"/>
</dbReference>
<dbReference type="PROSITE" id="PS51219">
    <property type="entry name" value="DPCK"/>
    <property type="match status" value="1"/>
</dbReference>
<evidence type="ECO:0000313" key="9">
    <source>
        <dbReference type="EMBL" id="NDK90637.1"/>
    </source>
</evidence>
<dbReference type="Pfam" id="PF01121">
    <property type="entry name" value="CoaE"/>
    <property type="match status" value="1"/>
</dbReference>
<organism evidence="9 10">
    <name type="scientific">Gordonia desulfuricans</name>
    <dbReference type="NCBI Taxonomy" id="89051"/>
    <lineage>
        <taxon>Bacteria</taxon>
        <taxon>Bacillati</taxon>
        <taxon>Actinomycetota</taxon>
        <taxon>Actinomycetes</taxon>
        <taxon>Mycobacteriales</taxon>
        <taxon>Gordoniaceae</taxon>
        <taxon>Gordonia</taxon>
    </lineage>
</organism>
<comment type="similarity">
    <text evidence="2">In the C-terminal section; belongs to the UPF0157 (GrpB) family.</text>
</comment>
<sequence>MIRVGLTGGIGAGKSTVAKTFIDRGGYHVDADKIAREVVEPGTPGLAALTEAFGDEILADDGTLDRPALAAKAFVDDESRQKLNAITHPLIGARTQELLDAAPEDAIIIQDIPLLVENHTAPFFHLVVIVHVDAEERVRRLTEFRGMPEADARARIAAQATDEQRRAVADVWLDNSGTPEQLAVAAAAVWAERLVPFEANIRSRTPVRGPLTLADADPEWAAAGTRLVNRLWAVVGDKASAIDHIGSTAVPGLIAEPTIDIQVSVADLSVADALTDTLADGGFPRVPGVEGDNPKPDPATGSVDVGLWGKRLHASADPGRAVNVHLRAAGSPGGRFAVDFRDWLRDDAAARDEYAALKRQALDTADGDADRYVAGKEPWFDQAYRRIAAWKAGRGDNR</sequence>
<keyword evidence="5 7" id="KW-0067">ATP-binding</keyword>
<name>A0A7K3LSX8_9ACTN</name>
<dbReference type="Pfam" id="PF04229">
    <property type="entry name" value="GrpB"/>
    <property type="match status" value="1"/>
</dbReference>
<comment type="catalytic activity">
    <reaction evidence="7">
        <text>3'-dephospho-CoA + ATP = ADP + CoA + H(+)</text>
        <dbReference type="Rhea" id="RHEA:18245"/>
        <dbReference type="ChEBI" id="CHEBI:15378"/>
        <dbReference type="ChEBI" id="CHEBI:30616"/>
        <dbReference type="ChEBI" id="CHEBI:57287"/>
        <dbReference type="ChEBI" id="CHEBI:57328"/>
        <dbReference type="ChEBI" id="CHEBI:456216"/>
        <dbReference type="EC" id="2.7.1.24"/>
    </reaction>
</comment>
<evidence type="ECO:0000256" key="7">
    <source>
        <dbReference type="HAMAP-Rule" id="MF_00376"/>
    </source>
</evidence>
<keyword evidence="7 9" id="KW-0418">Kinase</keyword>
<evidence type="ECO:0000256" key="2">
    <source>
        <dbReference type="ARBA" id="ARBA00011058"/>
    </source>
</evidence>
<dbReference type="PANTHER" id="PTHR10695:SF46">
    <property type="entry name" value="BIFUNCTIONAL COENZYME A SYNTHASE-RELATED"/>
    <property type="match status" value="1"/>
</dbReference>
<dbReference type="InterPro" id="IPR043519">
    <property type="entry name" value="NT_sf"/>
</dbReference>
<dbReference type="InterPro" id="IPR027417">
    <property type="entry name" value="P-loop_NTPase"/>
</dbReference>
<dbReference type="RefSeq" id="WP_059036748.1">
    <property type="nucleotide sequence ID" value="NZ_JAADZU010000043.1"/>
</dbReference>
<comment type="subcellular location">
    <subcellularLocation>
        <location evidence="7">Cytoplasm</location>
    </subcellularLocation>
</comment>
<protein>
    <recommendedName>
        <fullName evidence="7 8">Dephospho-CoA kinase</fullName>
        <ecNumber evidence="7 8">2.7.1.24</ecNumber>
    </recommendedName>
    <alternativeName>
        <fullName evidence="7">Dephosphocoenzyme A kinase</fullName>
    </alternativeName>
</protein>
<dbReference type="InterPro" id="IPR007344">
    <property type="entry name" value="GrpB/CoaE"/>
</dbReference>
<dbReference type="Gene3D" id="3.40.50.300">
    <property type="entry name" value="P-loop containing nucleotide triphosphate hydrolases"/>
    <property type="match status" value="1"/>
</dbReference>
<dbReference type="SUPFAM" id="SSF52540">
    <property type="entry name" value="P-loop containing nucleoside triphosphate hydrolases"/>
    <property type="match status" value="1"/>
</dbReference>
<dbReference type="EMBL" id="JAADZU010000043">
    <property type="protein sequence ID" value="NDK90637.1"/>
    <property type="molecule type" value="Genomic_DNA"/>
</dbReference>
<proteinExistence type="inferred from homology"/>
<evidence type="ECO:0000256" key="4">
    <source>
        <dbReference type="ARBA" id="ARBA00022741"/>
    </source>
</evidence>
<dbReference type="GO" id="GO:0015937">
    <property type="term" value="P:coenzyme A biosynthetic process"/>
    <property type="evidence" value="ECO:0007669"/>
    <property type="project" value="UniProtKB-UniRule"/>
</dbReference>
<gene>
    <name evidence="7" type="primary">coaE</name>
    <name evidence="9" type="ORF">GYA93_13760</name>
</gene>
<dbReference type="InterPro" id="IPR001977">
    <property type="entry name" value="Depp_CoAkinase"/>
</dbReference>
<evidence type="ECO:0000256" key="3">
    <source>
        <dbReference type="ARBA" id="ARBA00022490"/>
    </source>
</evidence>
<keyword evidence="3 7" id="KW-0963">Cytoplasm</keyword>
<dbReference type="AlphaFoldDB" id="A0A7K3LSX8"/>